<dbReference type="InterPro" id="IPR039435">
    <property type="entry name" value="DosC_GS"/>
</dbReference>
<name>A0A557RTI8_9RHOO</name>
<dbReference type="SUPFAM" id="SSF46458">
    <property type="entry name" value="Globin-like"/>
    <property type="match status" value="1"/>
</dbReference>
<evidence type="ECO:0000313" key="5">
    <source>
        <dbReference type="EMBL" id="TVO74751.1"/>
    </source>
</evidence>
<dbReference type="InterPro" id="IPR012292">
    <property type="entry name" value="Globin/Proto"/>
</dbReference>
<accession>A0A557RTI8</accession>
<reference evidence="5 6" key="1">
    <citation type="submission" date="2019-07" db="EMBL/GenBank/DDBJ databases">
        <title>The pathways for chlorine oxyanion respiration interact through the shared metabolite chlorate.</title>
        <authorList>
            <person name="Barnum T.P."/>
            <person name="Cheng Y."/>
            <person name="Hill K.A."/>
            <person name="Lucas L.N."/>
            <person name="Carlson H.K."/>
            <person name="Coates J.D."/>
        </authorList>
    </citation>
    <scope>NUCLEOTIDE SEQUENCE [LARGE SCALE GENOMIC DNA]</scope>
    <source>
        <strain evidence="5 6">SFB-1</strain>
    </source>
</reference>
<feature type="domain" description="Globin-sensor" evidence="4">
    <location>
        <begin position="23"/>
        <end position="156"/>
    </location>
</feature>
<dbReference type="AlphaFoldDB" id="A0A557RTI8"/>
<keyword evidence="3" id="KW-0460">Magnesium</keyword>
<dbReference type="InterPro" id="IPR044398">
    <property type="entry name" value="Globin-sensor_dom"/>
</dbReference>
<evidence type="ECO:0000256" key="1">
    <source>
        <dbReference type="ARBA" id="ARBA00022679"/>
    </source>
</evidence>
<evidence type="ECO:0000259" key="4">
    <source>
        <dbReference type="Pfam" id="PF11563"/>
    </source>
</evidence>
<evidence type="ECO:0000313" key="6">
    <source>
        <dbReference type="Proteomes" id="UP000318349"/>
    </source>
</evidence>
<proteinExistence type="predicted"/>
<dbReference type="UniPathway" id="UPA00599"/>
<sequence length="164" mass="18610">MSEVLIGEWQALHDETPLPVRERLAAFIESRAGELAEYFYSQMLTDPATGFYLSHKQVEDRLKPSMALWLRRIFDASPDTDIEALFALQRHVGEVHARIGVPVEFVARGARRLVNRIIVEYGDVLTERAEWAEAARFVSDSIGIPLEVMASAYTGSYRSRCPLR</sequence>
<dbReference type="GO" id="GO:0019825">
    <property type="term" value="F:oxygen binding"/>
    <property type="evidence" value="ECO:0007669"/>
    <property type="project" value="InterPro"/>
</dbReference>
<protein>
    <recommendedName>
        <fullName evidence="4">Globin-sensor domain-containing protein</fullName>
    </recommendedName>
</protein>
<comment type="caution">
    <text evidence="5">The sequence shown here is derived from an EMBL/GenBank/DDBJ whole genome shotgun (WGS) entry which is preliminary data.</text>
</comment>
<dbReference type="Pfam" id="PF11563">
    <property type="entry name" value="Protoglobin"/>
    <property type="match status" value="1"/>
</dbReference>
<evidence type="ECO:0000256" key="2">
    <source>
        <dbReference type="ARBA" id="ARBA00022741"/>
    </source>
</evidence>
<gene>
    <name evidence="5" type="ORF">FHP89_15680</name>
</gene>
<dbReference type="EMBL" id="VMNI01000015">
    <property type="protein sequence ID" value="TVO74751.1"/>
    <property type="molecule type" value="Genomic_DNA"/>
</dbReference>
<keyword evidence="1" id="KW-0808">Transferase</keyword>
<evidence type="ECO:0000256" key="3">
    <source>
        <dbReference type="ARBA" id="ARBA00022842"/>
    </source>
</evidence>
<dbReference type="Gene3D" id="1.10.490.10">
    <property type="entry name" value="Globins"/>
    <property type="match status" value="1"/>
</dbReference>
<dbReference type="CDD" id="cd14757">
    <property type="entry name" value="GS_EcDosC-like_GGDEF"/>
    <property type="match status" value="1"/>
</dbReference>
<organism evidence="5 6">
    <name type="scientific">Denitromonas halophila</name>
    <dbReference type="NCBI Taxonomy" id="1629404"/>
    <lineage>
        <taxon>Bacteria</taxon>
        <taxon>Pseudomonadati</taxon>
        <taxon>Pseudomonadota</taxon>
        <taxon>Betaproteobacteria</taxon>
        <taxon>Rhodocyclales</taxon>
        <taxon>Zoogloeaceae</taxon>
        <taxon>Denitromonas</taxon>
    </lineage>
</organism>
<dbReference type="GO" id="GO:0016740">
    <property type="term" value="F:transferase activity"/>
    <property type="evidence" value="ECO:0007669"/>
    <property type="project" value="UniProtKB-KW"/>
</dbReference>
<keyword evidence="2" id="KW-0547">Nucleotide-binding</keyword>
<dbReference type="GO" id="GO:0020037">
    <property type="term" value="F:heme binding"/>
    <property type="evidence" value="ECO:0007669"/>
    <property type="project" value="InterPro"/>
</dbReference>
<dbReference type="Proteomes" id="UP000318349">
    <property type="component" value="Unassembled WGS sequence"/>
</dbReference>
<dbReference type="GO" id="GO:0000166">
    <property type="term" value="F:nucleotide binding"/>
    <property type="evidence" value="ECO:0007669"/>
    <property type="project" value="UniProtKB-KW"/>
</dbReference>
<dbReference type="InterPro" id="IPR009050">
    <property type="entry name" value="Globin-like_sf"/>
</dbReference>